<evidence type="ECO:0000313" key="2">
    <source>
        <dbReference type="Proteomes" id="UP000269657"/>
    </source>
</evidence>
<accession>A0A3G8F6H0</accession>
<dbReference type="Proteomes" id="UP000269657">
    <property type="component" value="Segment"/>
</dbReference>
<dbReference type="EMBL" id="MH937460">
    <property type="protein sequence ID" value="AZF90406.1"/>
    <property type="molecule type" value="Genomic_DNA"/>
</dbReference>
<gene>
    <name evidence="1" type="ORF">CHPC640_0013</name>
</gene>
<sequence>MKQPDQLLHDEMFRISHELGYDTYTYLPPDDVAYPFVVLGETMVLPQSTKSHLIGRLSSTVHVWGRVDDRKTLSDMAGQLMSSFFAIKNINGMQFSAEVNESSIDSNRDNSTDEVLYHFIIYTYFKFIYLGGKNG</sequence>
<dbReference type="Gene3D" id="3.30.2000.30">
    <property type="match status" value="1"/>
</dbReference>
<proteinExistence type="predicted"/>
<name>A0A3G8F6H0_9CAUD</name>
<dbReference type="InterPro" id="IPR053745">
    <property type="entry name" value="Viral_Tail_Comp_sf"/>
</dbReference>
<keyword evidence="2" id="KW-1185">Reference proteome</keyword>
<protein>
    <submittedName>
        <fullName evidence="1">Capsid and scaffold protein</fullName>
    </submittedName>
</protein>
<reference evidence="1 2" key="1">
    <citation type="submission" date="2018-09" db="EMBL/GenBank/DDBJ databases">
        <title>A comparative genomics approach for identifying host-range determinants of bacteriophages infecting Streptococcus thermophilus.</title>
        <authorList>
            <person name="Szymczak P."/>
            <person name="Rau M.H."/>
            <person name="Monteiro J.M."/>
            <person name="de Pinho M.G."/>
            <person name="Filipe S.R."/>
            <person name="Vogensen F.K."/>
            <person name="Zeidan A."/>
            <person name="Janzen T."/>
        </authorList>
    </citation>
    <scope>NUCLEOTIDE SEQUENCE [LARGE SCALE GENOMIC DNA]</scope>
</reference>
<evidence type="ECO:0000313" key="1">
    <source>
        <dbReference type="EMBL" id="AZF90406.1"/>
    </source>
</evidence>
<organism evidence="1 2">
    <name type="scientific">Streptococcus phage CHPC640</name>
    <dbReference type="NCBI Taxonomy" id="2365037"/>
    <lineage>
        <taxon>Viruses</taxon>
        <taxon>Duplodnaviria</taxon>
        <taxon>Heunggongvirae</taxon>
        <taxon>Uroviricota</taxon>
        <taxon>Caudoviricetes</taxon>
        <taxon>Aliceevansviridae</taxon>
        <taxon>Brussowvirus</taxon>
        <taxon>Brussowvirus CHPC640</taxon>
    </lineage>
</organism>